<protein>
    <submittedName>
        <fullName evidence="1">Uncharacterized protein</fullName>
    </submittedName>
</protein>
<dbReference type="VEuPathDB" id="HostDB:ENSMFAG00000043550"/>
<dbReference type="Bgee" id="ENSMFAG00000043550">
    <property type="expression patterns" value="Expressed in frontal cortex and 13 other cell types or tissues"/>
</dbReference>
<dbReference type="GeneTree" id="ENSGT00910000148242"/>
<evidence type="ECO:0000313" key="2">
    <source>
        <dbReference type="Proteomes" id="UP000233100"/>
    </source>
</evidence>
<reference evidence="1" key="2">
    <citation type="submission" date="2025-08" db="UniProtKB">
        <authorList>
            <consortium name="Ensembl"/>
        </authorList>
    </citation>
    <scope>IDENTIFICATION</scope>
</reference>
<proteinExistence type="predicted"/>
<name>A0A2K5VGH8_MACFA</name>
<organism evidence="1 2">
    <name type="scientific">Macaca fascicularis</name>
    <name type="common">Crab-eating macaque</name>
    <name type="synonym">Cynomolgus monkey</name>
    <dbReference type="NCBI Taxonomy" id="9541"/>
    <lineage>
        <taxon>Eukaryota</taxon>
        <taxon>Metazoa</taxon>
        <taxon>Chordata</taxon>
        <taxon>Craniata</taxon>
        <taxon>Vertebrata</taxon>
        <taxon>Euteleostomi</taxon>
        <taxon>Mammalia</taxon>
        <taxon>Eutheria</taxon>
        <taxon>Euarchontoglires</taxon>
        <taxon>Primates</taxon>
        <taxon>Haplorrhini</taxon>
        <taxon>Catarrhini</taxon>
        <taxon>Cercopithecidae</taxon>
        <taxon>Cercopithecinae</taxon>
        <taxon>Macaca</taxon>
    </lineage>
</organism>
<reference evidence="1" key="3">
    <citation type="submission" date="2025-09" db="UniProtKB">
        <authorList>
            <consortium name="Ensembl"/>
        </authorList>
    </citation>
    <scope>IDENTIFICATION</scope>
</reference>
<dbReference type="AlphaFoldDB" id="A0A2K5VGH8"/>
<keyword evidence="2" id="KW-1185">Reference proteome</keyword>
<evidence type="ECO:0000313" key="1">
    <source>
        <dbReference type="Ensembl" id="ENSMFAP00000023823.1"/>
    </source>
</evidence>
<dbReference type="Ensembl" id="ENSMFAT00000031959.2">
    <property type="protein sequence ID" value="ENSMFAP00000023823.1"/>
    <property type="gene ID" value="ENSMFAG00000043550.2"/>
</dbReference>
<sequence>MWGCTGAVAASEGLFFSASLCLTLLLSAWDGVFRAVALELDTCAFGSVNTALFGGVSSSPQPELLNS</sequence>
<reference evidence="1 2" key="1">
    <citation type="submission" date="2013-03" db="EMBL/GenBank/DDBJ databases">
        <authorList>
            <person name="Warren W."/>
            <person name="Wilson R.K."/>
        </authorList>
    </citation>
    <scope>NUCLEOTIDE SEQUENCE</scope>
</reference>
<dbReference type="Proteomes" id="UP000233100">
    <property type="component" value="Chromosome 4"/>
</dbReference>
<accession>A0A2K5VGH8</accession>